<accession>A0AAV3YTP8</accession>
<name>A0AAV3YTP8_9GAST</name>
<proteinExistence type="predicted"/>
<organism evidence="1 2">
    <name type="scientific">Plakobranchus ocellatus</name>
    <dbReference type="NCBI Taxonomy" id="259542"/>
    <lineage>
        <taxon>Eukaryota</taxon>
        <taxon>Metazoa</taxon>
        <taxon>Spiralia</taxon>
        <taxon>Lophotrochozoa</taxon>
        <taxon>Mollusca</taxon>
        <taxon>Gastropoda</taxon>
        <taxon>Heterobranchia</taxon>
        <taxon>Euthyneura</taxon>
        <taxon>Panpulmonata</taxon>
        <taxon>Sacoglossa</taxon>
        <taxon>Placobranchoidea</taxon>
        <taxon>Plakobranchidae</taxon>
        <taxon>Plakobranchus</taxon>
    </lineage>
</organism>
<keyword evidence="2" id="KW-1185">Reference proteome</keyword>
<evidence type="ECO:0000313" key="2">
    <source>
        <dbReference type="Proteomes" id="UP000735302"/>
    </source>
</evidence>
<protein>
    <submittedName>
        <fullName evidence="1">Pogo transposable element with znf domain</fullName>
    </submittedName>
</protein>
<sequence>MHFYLKEYRAGEEIPRLALNYQNAMVLKPQEEAELANYIVTCSKMFYGLFSEATRRLTYEMAVGNDLKFLAS</sequence>
<gene>
    <name evidence="1" type="ORF">PoB_001231500</name>
</gene>
<dbReference type="Proteomes" id="UP000735302">
    <property type="component" value="Unassembled WGS sequence"/>
</dbReference>
<dbReference type="EMBL" id="BLXT01001466">
    <property type="protein sequence ID" value="GFN85809.1"/>
    <property type="molecule type" value="Genomic_DNA"/>
</dbReference>
<dbReference type="AlphaFoldDB" id="A0AAV3YTP8"/>
<evidence type="ECO:0000313" key="1">
    <source>
        <dbReference type="EMBL" id="GFN85809.1"/>
    </source>
</evidence>
<comment type="caution">
    <text evidence="1">The sequence shown here is derived from an EMBL/GenBank/DDBJ whole genome shotgun (WGS) entry which is preliminary data.</text>
</comment>
<reference evidence="1 2" key="1">
    <citation type="journal article" date="2021" name="Elife">
        <title>Chloroplast acquisition without the gene transfer in kleptoplastic sea slugs, Plakobranchus ocellatus.</title>
        <authorList>
            <person name="Maeda T."/>
            <person name="Takahashi S."/>
            <person name="Yoshida T."/>
            <person name="Shimamura S."/>
            <person name="Takaki Y."/>
            <person name="Nagai Y."/>
            <person name="Toyoda A."/>
            <person name="Suzuki Y."/>
            <person name="Arimoto A."/>
            <person name="Ishii H."/>
            <person name="Satoh N."/>
            <person name="Nishiyama T."/>
            <person name="Hasebe M."/>
            <person name="Maruyama T."/>
            <person name="Minagawa J."/>
            <person name="Obokata J."/>
            <person name="Shigenobu S."/>
        </authorList>
    </citation>
    <scope>NUCLEOTIDE SEQUENCE [LARGE SCALE GENOMIC DNA]</scope>
</reference>